<dbReference type="EMBL" id="CAJFCV020000002">
    <property type="protein sequence ID" value="CAG9095541.1"/>
    <property type="molecule type" value="Genomic_DNA"/>
</dbReference>
<name>A0A7I8WPU9_BURXY</name>
<gene>
    <name evidence="1" type="ORF">BXYJ_LOCUS3675</name>
</gene>
<evidence type="ECO:0000313" key="1">
    <source>
        <dbReference type="EMBL" id="CAD5214729.1"/>
    </source>
</evidence>
<dbReference type="EMBL" id="CAJFDI010000002">
    <property type="protein sequence ID" value="CAD5214729.1"/>
    <property type="molecule type" value="Genomic_DNA"/>
</dbReference>
<keyword evidence="2" id="KW-1185">Reference proteome</keyword>
<evidence type="ECO:0000313" key="2">
    <source>
        <dbReference type="Proteomes" id="UP000659654"/>
    </source>
</evidence>
<dbReference type="Proteomes" id="UP000659654">
    <property type="component" value="Unassembled WGS sequence"/>
</dbReference>
<proteinExistence type="predicted"/>
<reference evidence="1" key="1">
    <citation type="submission" date="2020-09" db="EMBL/GenBank/DDBJ databases">
        <authorList>
            <person name="Kikuchi T."/>
        </authorList>
    </citation>
    <scope>NUCLEOTIDE SEQUENCE</scope>
    <source>
        <strain evidence="1">Ka4C1</strain>
    </source>
</reference>
<comment type="caution">
    <text evidence="1">The sequence shown here is derived from an EMBL/GenBank/DDBJ whole genome shotgun (WGS) entry which is preliminary data.</text>
</comment>
<organism evidence="1 2">
    <name type="scientific">Bursaphelenchus xylophilus</name>
    <name type="common">Pinewood nematode worm</name>
    <name type="synonym">Aphelenchoides xylophilus</name>
    <dbReference type="NCBI Taxonomy" id="6326"/>
    <lineage>
        <taxon>Eukaryota</taxon>
        <taxon>Metazoa</taxon>
        <taxon>Ecdysozoa</taxon>
        <taxon>Nematoda</taxon>
        <taxon>Chromadorea</taxon>
        <taxon>Rhabditida</taxon>
        <taxon>Tylenchina</taxon>
        <taxon>Tylenchomorpha</taxon>
        <taxon>Aphelenchoidea</taxon>
        <taxon>Aphelenchoididae</taxon>
        <taxon>Bursaphelenchus</taxon>
    </lineage>
</organism>
<dbReference type="AlphaFoldDB" id="A0A7I8WPU9"/>
<accession>A0A7I8WPU9</accession>
<protein>
    <submittedName>
        <fullName evidence="1">(pine wood nematode) hypothetical protein</fullName>
    </submittedName>
</protein>
<sequence>MESGVVGCGRFRAGIPNSIRTRVSWGWDRSKGREQAVLFAPPCGAAERLEQEELKFVHVPKLGTRLFGRADPPNTHSDALGERLIVVQVRNDPQAHHLRIRLGLVFVSLNGYGDENVSYTIKLAKTCMSNMFY</sequence>
<dbReference type="Proteomes" id="UP000582659">
    <property type="component" value="Unassembled WGS sequence"/>
</dbReference>